<evidence type="ECO:0000313" key="1">
    <source>
        <dbReference type="EMBL" id="MBD8078412.1"/>
    </source>
</evidence>
<dbReference type="PANTHER" id="PTHR38479">
    <property type="entry name" value="LMO0824 PROTEIN"/>
    <property type="match status" value="1"/>
</dbReference>
<sequence length="389" mass="41985">MPSAPSARALNRATLARQLLLAREDVTVPEAVRRVVALQAQHARSPYVALWNRVGGFDPADLDASLADRTVVKGSLLRIALHLVHAGDYETVHTAMQPSLRGSRLHDPRFAVSGISIDEAHALVPELLAFAGTPRTAAELEQWVDARVPEIPRGAWWALRTFAPLHHVPTGGPWSFGTRTTYRAAGTPALPRDDPAFDAALPALVVRYLEGFGPASVADVAQFMLVPRARARAAVAALGDALDRFPGPDGAELLDVPGAPRPDEDVPAPPRLLGMWDETLLAYADRSRVLPPDVRPLVTRSNGDVLPSVLVDGYVVGVWRPAGAGIEVTTYRPVPDDAWPALEAEARSLVGFLADRDPEVFSRYGHWWAKLPPGSVRMLGLPRQGSTLP</sequence>
<dbReference type="AlphaFoldDB" id="A0A927IZK3"/>
<name>A0A927IZK3_9MICO</name>
<keyword evidence="2" id="KW-1185">Reference proteome</keyword>
<organism evidence="1 2">
    <name type="scientific">Cellulosimicrobium arenosum</name>
    <dbReference type="NCBI Taxonomy" id="2708133"/>
    <lineage>
        <taxon>Bacteria</taxon>
        <taxon>Bacillati</taxon>
        <taxon>Actinomycetota</taxon>
        <taxon>Actinomycetes</taxon>
        <taxon>Micrococcales</taxon>
        <taxon>Promicromonosporaceae</taxon>
        <taxon>Cellulosimicrobium</taxon>
    </lineage>
</organism>
<comment type="caution">
    <text evidence="1">The sequence shown here is derived from an EMBL/GenBank/DDBJ whole genome shotgun (WGS) entry which is preliminary data.</text>
</comment>
<dbReference type="EMBL" id="JACYHB010000003">
    <property type="protein sequence ID" value="MBD8078412.1"/>
    <property type="molecule type" value="Genomic_DNA"/>
</dbReference>
<reference evidence="1" key="1">
    <citation type="journal article" date="2018" name="Curr. Microbiol.">
        <title>Cellulosimicrobium arenosum sp. nov., Isolated from Marine Sediment Sand.</title>
        <authorList>
            <person name="Oh M."/>
            <person name="Kim J.H."/>
            <person name="Yoon J.H."/>
            <person name="Schumann P."/>
            <person name="Kim W."/>
        </authorList>
    </citation>
    <scope>NUCLEOTIDE SEQUENCE</scope>
    <source>
        <strain evidence="1">KCTC 49039</strain>
    </source>
</reference>
<reference evidence="1" key="2">
    <citation type="submission" date="2020-09" db="EMBL/GenBank/DDBJ databases">
        <authorList>
            <person name="Yu Y."/>
        </authorList>
    </citation>
    <scope>NUCLEOTIDE SEQUENCE</scope>
    <source>
        <strain evidence="1">KCTC 49039</strain>
    </source>
</reference>
<evidence type="ECO:0000313" key="2">
    <source>
        <dbReference type="Proteomes" id="UP000610846"/>
    </source>
</evidence>
<dbReference type="Proteomes" id="UP000610846">
    <property type="component" value="Unassembled WGS sequence"/>
</dbReference>
<accession>A0A927IZK3</accession>
<gene>
    <name evidence="1" type="ORF">IF651_04985</name>
</gene>
<dbReference type="PANTHER" id="PTHR38479:SF2">
    <property type="entry name" value="WINGED HELIX DNA-BINDING DOMAIN-CONTAINING PROTEIN"/>
    <property type="match status" value="1"/>
</dbReference>
<dbReference type="Pfam" id="PF06224">
    <property type="entry name" value="AlkZ-like"/>
    <property type="match status" value="1"/>
</dbReference>
<proteinExistence type="predicted"/>
<protein>
    <submittedName>
        <fullName evidence="1">AlkZ family DNA glycosylase</fullName>
    </submittedName>
</protein>
<dbReference type="InterPro" id="IPR009351">
    <property type="entry name" value="AlkZ-like"/>
</dbReference>